<evidence type="ECO:0000256" key="4">
    <source>
        <dbReference type="ARBA" id="ARBA00012086"/>
    </source>
</evidence>
<dbReference type="PIRSF" id="PIRSF001365">
    <property type="entry name" value="DHDPS"/>
    <property type="match status" value="1"/>
</dbReference>
<evidence type="ECO:0000256" key="13">
    <source>
        <dbReference type="PIRNR" id="PIRNR001365"/>
    </source>
</evidence>
<evidence type="ECO:0000256" key="1">
    <source>
        <dbReference type="ARBA" id="ARBA00003294"/>
    </source>
</evidence>
<dbReference type="Proteomes" id="UP000291269">
    <property type="component" value="Unassembled WGS sequence"/>
</dbReference>
<feature type="binding site" evidence="12 15">
    <location>
        <position position="206"/>
    </location>
    <ligand>
        <name>pyruvate</name>
        <dbReference type="ChEBI" id="CHEBI:15361"/>
    </ligand>
</feature>
<dbReference type="InterPro" id="IPR020625">
    <property type="entry name" value="Schiff_base-form_aldolases_AS"/>
</dbReference>
<keyword evidence="17" id="KW-1185">Reference proteome</keyword>
<dbReference type="CDD" id="cd00950">
    <property type="entry name" value="DHDPS"/>
    <property type="match status" value="1"/>
</dbReference>
<evidence type="ECO:0000256" key="10">
    <source>
        <dbReference type="ARBA" id="ARBA00023270"/>
    </source>
</evidence>
<comment type="function">
    <text evidence="1 12">Catalyzes the condensation of (S)-aspartate-beta-semialdehyde [(S)-ASA] and pyruvate to 4-hydroxy-tetrahydrodipicolinate (HTPA).</text>
</comment>
<dbReference type="PANTHER" id="PTHR12128">
    <property type="entry name" value="DIHYDRODIPICOLINATE SYNTHASE"/>
    <property type="match status" value="1"/>
</dbReference>
<dbReference type="GO" id="GO:0019877">
    <property type="term" value="P:diaminopimelate biosynthetic process"/>
    <property type="evidence" value="ECO:0007669"/>
    <property type="project" value="UniProtKB-UniRule"/>
</dbReference>
<evidence type="ECO:0000256" key="3">
    <source>
        <dbReference type="ARBA" id="ARBA00007592"/>
    </source>
</evidence>
<evidence type="ECO:0000256" key="11">
    <source>
        <dbReference type="ARBA" id="ARBA00047836"/>
    </source>
</evidence>
<dbReference type="PRINTS" id="PR00146">
    <property type="entry name" value="DHPICSNTHASE"/>
</dbReference>
<dbReference type="GO" id="GO:0008840">
    <property type="term" value="F:4-hydroxy-tetrahydrodipicolinate synthase activity"/>
    <property type="evidence" value="ECO:0007669"/>
    <property type="project" value="UniProtKB-UniRule"/>
</dbReference>
<comment type="subunit">
    <text evidence="12">Homotetramer; dimer of dimers.</text>
</comment>
<evidence type="ECO:0000313" key="17">
    <source>
        <dbReference type="Proteomes" id="UP000291269"/>
    </source>
</evidence>
<dbReference type="HAMAP" id="MF_00418">
    <property type="entry name" value="DapA"/>
    <property type="match status" value="1"/>
</dbReference>
<dbReference type="SUPFAM" id="SSF51569">
    <property type="entry name" value="Aldolase"/>
    <property type="match status" value="1"/>
</dbReference>
<dbReference type="EC" id="4.3.3.7" evidence="4 12"/>
<comment type="similarity">
    <text evidence="3 12 13">Belongs to the DapA family.</text>
</comment>
<reference evidence="16 17" key="1">
    <citation type="journal article" date="2019" name="Gut">
        <title>Antibiotics-induced monodominance of a novel gut bacterial order.</title>
        <authorList>
            <person name="Hildebrand F."/>
            <person name="Moitinho-Silva L."/>
            <person name="Blasche S."/>
            <person name="Jahn M.T."/>
            <person name="Gossmann T.I."/>
            <person name="Heuerta-Cepas J."/>
            <person name="Hercog R."/>
            <person name="Luetge M."/>
            <person name="Bahram M."/>
            <person name="Pryszlak A."/>
            <person name="Alves R.J."/>
            <person name="Waszak S.M."/>
            <person name="Zhu A."/>
            <person name="Ye L."/>
            <person name="Costea P.I."/>
            <person name="Aalvink S."/>
            <person name="Belzer C."/>
            <person name="Forslund S.K."/>
            <person name="Sunagawa S."/>
            <person name="Hentschel U."/>
            <person name="Merten C."/>
            <person name="Patil K.R."/>
            <person name="Benes V."/>
            <person name="Bork P."/>
        </authorList>
    </citation>
    <scope>NUCLEOTIDE SEQUENCE [LARGE SCALE GENOMIC DNA]</scope>
    <source>
        <strain evidence="16 17">HDS1380</strain>
    </source>
</reference>
<dbReference type="NCBIfam" id="TIGR00674">
    <property type="entry name" value="dapA"/>
    <property type="match status" value="1"/>
</dbReference>
<keyword evidence="7 12" id="KW-0220">Diaminopimelate biosynthesis</keyword>
<keyword evidence="9 12" id="KW-0456">Lyase</keyword>
<feature type="binding site" evidence="12 15">
    <location>
        <position position="48"/>
    </location>
    <ligand>
        <name>pyruvate</name>
        <dbReference type="ChEBI" id="CHEBI:15361"/>
    </ligand>
</feature>
<gene>
    <name evidence="12" type="primary">dapA</name>
    <name evidence="16" type="ORF">ESZ91_08300</name>
</gene>
<evidence type="ECO:0000256" key="6">
    <source>
        <dbReference type="ARBA" id="ARBA00022605"/>
    </source>
</evidence>
<dbReference type="GO" id="GO:0005829">
    <property type="term" value="C:cytosol"/>
    <property type="evidence" value="ECO:0007669"/>
    <property type="project" value="TreeGrafter"/>
</dbReference>
<dbReference type="SMART" id="SM01130">
    <property type="entry name" value="DHDPS"/>
    <property type="match status" value="1"/>
</dbReference>
<feature type="site" description="Part of a proton relay during catalysis" evidence="12">
    <location>
        <position position="110"/>
    </location>
</feature>
<evidence type="ECO:0000313" key="16">
    <source>
        <dbReference type="EMBL" id="RXZ62382.1"/>
    </source>
</evidence>
<evidence type="ECO:0000256" key="12">
    <source>
        <dbReference type="HAMAP-Rule" id="MF_00418"/>
    </source>
</evidence>
<keyword evidence="6 12" id="KW-0028">Amino-acid biosynthesis</keyword>
<keyword evidence="10 12" id="KW-0704">Schiff base</keyword>
<sequence>MLNFFRGSATAMITPFTAEGKVNFEAFGRMIEYQIENGTDALVVLGTTGEPATMTEEEKEDVMRFSKERAAGRVRLIFGSGSNCTAHAVEASVKAQKLGADGLLVVTPYYNKCTQNGLYEYYKAVCEAVDIPVICYNVPPRTGVNIQPATMGRIAEIPNVAGIKEACGNMEQIMHTAREVRGKCELYSGDDHLNLPMLAIGAAGLISVVSNALPRQMKQLYEYMAAGEFEKAYILQDELLPFTDLMFCEVNPIPVKAAADMLGLSGGVPRAPLTELEEAHKAAVRDSLRALGYRVD</sequence>
<evidence type="ECO:0000256" key="9">
    <source>
        <dbReference type="ARBA" id="ARBA00023239"/>
    </source>
</evidence>
<feature type="site" description="Part of a proton relay during catalysis" evidence="12">
    <location>
        <position position="47"/>
    </location>
</feature>
<keyword evidence="5 12" id="KW-0963">Cytoplasm</keyword>
<comment type="subcellular location">
    <subcellularLocation>
        <location evidence="12">Cytoplasm</location>
    </subcellularLocation>
</comment>
<protein>
    <recommendedName>
        <fullName evidence="4 12">4-hydroxy-tetrahydrodipicolinate synthase</fullName>
        <shortName evidence="12">HTPA synthase</shortName>
        <ecNumber evidence="4 12">4.3.3.7</ecNumber>
    </recommendedName>
</protein>
<dbReference type="InterPro" id="IPR002220">
    <property type="entry name" value="DapA-like"/>
</dbReference>
<evidence type="ECO:0000256" key="7">
    <source>
        <dbReference type="ARBA" id="ARBA00022915"/>
    </source>
</evidence>
<dbReference type="UniPathway" id="UPA00034">
    <property type="reaction ID" value="UER00017"/>
</dbReference>
<dbReference type="Gene3D" id="3.20.20.70">
    <property type="entry name" value="Aldolase class I"/>
    <property type="match status" value="1"/>
</dbReference>
<dbReference type="RefSeq" id="WP_129226058.1">
    <property type="nucleotide sequence ID" value="NZ_SDOZ01000002.1"/>
</dbReference>
<dbReference type="InterPro" id="IPR013785">
    <property type="entry name" value="Aldolase_TIM"/>
</dbReference>
<dbReference type="Pfam" id="PF00701">
    <property type="entry name" value="DHDPS"/>
    <property type="match status" value="1"/>
</dbReference>
<dbReference type="PANTHER" id="PTHR12128:SF66">
    <property type="entry name" value="4-HYDROXY-2-OXOGLUTARATE ALDOLASE, MITOCHONDRIAL"/>
    <property type="match status" value="1"/>
</dbReference>
<keyword evidence="8 12" id="KW-0457">Lysine biosynthesis</keyword>
<evidence type="ECO:0000256" key="5">
    <source>
        <dbReference type="ARBA" id="ARBA00022490"/>
    </source>
</evidence>
<dbReference type="GO" id="GO:0009089">
    <property type="term" value="P:lysine biosynthetic process via diaminopimelate"/>
    <property type="evidence" value="ECO:0007669"/>
    <property type="project" value="UniProtKB-UniRule"/>
</dbReference>
<feature type="active site" description="Schiff-base intermediate with substrate" evidence="12 14">
    <location>
        <position position="164"/>
    </location>
</feature>
<name>A0A4Q2KGB2_9FIRM</name>
<evidence type="ECO:0000256" key="2">
    <source>
        <dbReference type="ARBA" id="ARBA00005120"/>
    </source>
</evidence>
<comment type="caution">
    <text evidence="12">Was originally thought to be a dihydrodipicolinate synthase (DHDPS), catalyzing the condensation of (S)-aspartate-beta-semialdehyde [(S)-ASA] and pyruvate to dihydrodipicolinate (DHDP). However, it was shown in E.coli that the product of the enzymatic reaction is not dihydrodipicolinate but in fact (4S)-4-hydroxy-2,3,4,5-tetrahydro-(2S)-dipicolinic acid (HTPA), and that the consecutive dehydration reaction leading to DHDP is not spontaneous but catalyzed by DapB.</text>
</comment>
<accession>A0A4Q2KGB2</accession>
<dbReference type="AlphaFoldDB" id="A0A4Q2KGB2"/>
<feature type="active site" description="Proton donor/acceptor" evidence="12 14">
    <location>
        <position position="136"/>
    </location>
</feature>
<dbReference type="EMBL" id="SDOZ01000002">
    <property type="protein sequence ID" value="RXZ62382.1"/>
    <property type="molecule type" value="Genomic_DNA"/>
</dbReference>
<dbReference type="InterPro" id="IPR005263">
    <property type="entry name" value="DapA"/>
</dbReference>
<dbReference type="PROSITE" id="PS00666">
    <property type="entry name" value="DHDPS_2"/>
    <property type="match status" value="1"/>
</dbReference>
<dbReference type="OrthoDB" id="9782828at2"/>
<comment type="pathway">
    <text evidence="2 12">Amino-acid biosynthesis; L-lysine biosynthesis via DAP pathway; (S)-tetrahydrodipicolinate from L-aspartate: step 3/4.</text>
</comment>
<organism evidence="16 17">
    <name type="scientific">Candidatus Borkfalkia ceftriaxoniphila</name>
    <dbReference type="NCBI Taxonomy" id="2508949"/>
    <lineage>
        <taxon>Bacteria</taxon>
        <taxon>Bacillati</taxon>
        <taxon>Bacillota</taxon>
        <taxon>Clostridia</taxon>
        <taxon>Christensenellales</taxon>
        <taxon>Christensenellaceae</taxon>
        <taxon>Candidatus Borkfalkia</taxon>
    </lineage>
</organism>
<comment type="caution">
    <text evidence="16">The sequence shown here is derived from an EMBL/GenBank/DDBJ whole genome shotgun (WGS) entry which is preliminary data.</text>
</comment>
<comment type="catalytic activity">
    <reaction evidence="11 12">
        <text>L-aspartate 4-semialdehyde + pyruvate = (2S,4S)-4-hydroxy-2,3,4,5-tetrahydrodipicolinate + H2O + H(+)</text>
        <dbReference type="Rhea" id="RHEA:34171"/>
        <dbReference type="ChEBI" id="CHEBI:15361"/>
        <dbReference type="ChEBI" id="CHEBI:15377"/>
        <dbReference type="ChEBI" id="CHEBI:15378"/>
        <dbReference type="ChEBI" id="CHEBI:67139"/>
        <dbReference type="ChEBI" id="CHEBI:537519"/>
        <dbReference type="EC" id="4.3.3.7"/>
    </reaction>
</comment>
<evidence type="ECO:0000256" key="15">
    <source>
        <dbReference type="PIRSR" id="PIRSR001365-2"/>
    </source>
</evidence>
<evidence type="ECO:0000256" key="14">
    <source>
        <dbReference type="PIRSR" id="PIRSR001365-1"/>
    </source>
</evidence>
<proteinExistence type="inferred from homology"/>
<evidence type="ECO:0000256" key="8">
    <source>
        <dbReference type="ARBA" id="ARBA00023154"/>
    </source>
</evidence>